<proteinExistence type="inferred from homology"/>
<evidence type="ECO:0000259" key="2">
    <source>
        <dbReference type="Pfam" id="PF00144"/>
    </source>
</evidence>
<keyword evidence="4" id="KW-1185">Reference proteome</keyword>
<dbReference type="PANTHER" id="PTHR22935">
    <property type="entry name" value="PENICILLIN-BINDING PROTEIN"/>
    <property type="match status" value="1"/>
</dbReference>
<reference evidence="3 4" key="1">
    <citation type="submission" date="2016-10" db="EMBL/GenBank/DDBJ databases">
        <authorList>
            <person name="de Groot N.N."/>
        </authorList>
    </citation>
    <scope>NUCLEOTIDE SEQUENCE [LARGE SCALE GENOMIC DNA]</scope>
    <source>
        <strain evidence="3 4">DSM 22789</strain>
    </source>
</reference>
<dbReference type="Proteomes" id="UP000198785">
    <property type="component" value="Unassembled WGS sequence"/>
</dbReference>
<evidence type="ECO:0000256" key="1">
    <source>
        <dbReference type="ARBA" id="ARBA00038473"/>
    </source>
</evidence>
<dbReference type="EMBL" id="FOZZ01000010">
    <property type="protein sequence ID" value="SFT04550.1"/>
    <property type="molecule type" value="Genomic_DNA"/>
</dbReference>
<evidence type="ECO:0000313" key="3">
    <source>
        <dbReference type="EMBL" id="SFT04550.1"/>
    </source>
</evidence>
<protein>
    <submittedName>
        <fullName evidence="3">CubicO group peptidase, beta-lactamase class C family</fullName>
    </submittedName>
</protein>
<comment type="similarity">
    <text evidence="1">Belongs to the beta-lactamase family.</text>
</comment>
<sequence length="437" mass="48638">MGDSIYTLASEKFKTAVSKAQFEFALNNLYKLGQIKNTETLDFKGRTGIYLLTLEDDAYVEAHLTLDSTYHFDGLLFRPTEKPLPKPDKEEVISEVTKVSPIDFFIDSVANSYVRKQNAQSLAIGIFHQNGYKTYFYGETEKGNKQLPTEDTQYEIGSITKVFTAVLLADLVNKGTIQLDDSIAKYLPDSVAANPDIQKITFKSLANHTSGLPRLPGNLEQVKDFNPNDPYATYNTAALYAFLKDYKATREVGQEYEYSNLGFGLLGEILASISKKTYAQLLQQTLLTPLQMVNTTDKPDPKKQQMVKVYNKNGEEVAVWNFQSMLAAGGIKSTVKDLMLFAVEQFKMPENELQNAMALTRLFTFATPDFTDIGLAWHMNMMDGLIYFHHTGGTGGSSSFIGLSPDTKTALVVLSNAETSVNNISVTILEKLLSNVE</sequence>
<dbReference type="Pfam" id="PF00144">
    <property type="entry name" value="Beta-lactamase"/>
    <property type="match status" value="1"/>
</dbReference>
<dbReference type="SUPFAM" id="SSF56601">
    <property type="entry name" value="beta-lactamase/transpeptidase-like"/>
    <property type="match status" value="1"/>
</dbReference>
<organism evidence="3 4">
    <name type="scientific">Sphingobacterium wenxiniae</name>
    <dbReference type="NCBI Taxonomy" id="683125"/>
    <lineage>
        <taxon>Bacteria</taxon>
        <taxon>Pseudomonadati</taxon>
        <taxon>Bacteroidota</taxon>
        <taxon>Sphingobacteriia</taxon>
        <taxon>Sphingobacteriales</taxon>
        <taxon>Sphingobacteriaceae</taxon>
        <taxon>Sphingobacterium</taxon>
    </lineage>
</organism>
<accession>A0A1I6UT28</accession>
<name>A0A1I6UT28_9SPHI</name>
<dbReference type="InterPro" id="IPR051478">
    <property type="entry name" value="Beta-lactamase-like_AB/R"/>
</dbReference>
<gene>
    <name evidence="3" type="ORF">SAMN05660206_11011</name>
</gene>
<dbReference type="Gene3D" id="3.40.710.10">
    <property type="entry name" value="DD-peptidase/beta-lactamase superfamily"/>
    <property type="match status" value="1"/>
</dbReference>
<dbReference type="InterPro" id="IPR012338">
    <property type="entry name" value="Beta-lactam/transpept-like"/>
</dbReference>
<feature type="domain" description="Beta-lactamase-related" evidence="2">
    <location>
        <begin position="110"/>
        <end position="420"/>
    </location>
</feature>
<evidence type="ECO:0000313" key="4">
    <source>
        <dbReference type="Proteomes" id="UP000198785"/>
    </source>
</evidence>
<dbReference type="InterPro" id="IPR001466">
    <property type="entry name" value="Beta-lactam-related"/>
</dbReference>
<dbReference type="AlphaFoldDB" id="A0A1I6UT28"/>
<dbReference type="STRING" id="683125.SAMN05660206_11011"/>
<dbReference type="PANTHER" id="PTHR22935:SF95">
    <property type="entry name" value="BETA-LACTAMASE-LIKE 1-RELATED"/>
    <property type="match status" value="1"/>
</dbReference>